<evidence type="ECO:0000313" key="1">
    <source>
        <dbReference type="EMBL" id="KAJ8670100.1"/>
    </source>
</evidence>
<organism evidence="1 2">
    <name type="scientific">Eretmocerus hayati</name>
    <dbReference type="NCBI Taxonomy" id="131215"/>
    <lineage>
        <taxon>Eukaryota</taxon>
        <taxon>Metazoa</taxon>
        <taxon>Ecdysozoa</taxon>
        <taxon>Arthropoda</taxon>
        <taxon>Hexapoda</taxon>
        <taxon>Insecta</taxon>
        <taxon>Pterygota</taxon>
        <taxon>Neoptera</taxon>
        <taxon>Endopterygota</taxon>
        <taxon>Hymenoptera</taxon>
        <taxon>Apocrita</taxon>
        <taxon>Proctotrupomorpha</taxon>
        <taxon>Chalcidoidea</taxon>
        <taxon>Aphelinidae</taxon>
        <taxon>Aphelininae</taxon>
        <taxon>Eretmocerus</taxon>
    </lineage>
</organism>
<dbReference type="Proteomes" id="UP001239111">
    <property type="component" value="Chromosome 3"/>
</dbReference>
<reference evidence="1" key="1">
    <citation type="submission" date="2023-04" db="EMBL/GenBank/DDBJ databases">
        <title>A chromosome-level genome assembly of the parasitoid wasp Eretmocerus hayati.</title>
        <authorList>
            <person name="Zhong Y."/>
            <person name="Liu S."/>
            <person name="Liu Y."/>
        </authorList>
    </citation>
    <scope>NUCLEOTIDE SEQUENCE</scope>
    <source>
        <strain evidence="1">ZJU_SS_LIU_2023</strain>
    </source>
</reference>
<accession>A0ACC2NG19</accession>
<gene>
    <name evidence="1" type="ORF">QAD02_001359</name>
</gene>
<proteinExistence type="predicted"/>
<protein>
    <submittedName>
        <fullName evidence="1">Uncharacterized protein</fullName>
    </submittedName>
</protein>
<name>A0ACC2NG19_9HYME</name>
<comment type="caution">
    <text evidence="1">The sequence shown here is derived from an EMBL/GenBank/DDBJ whole genome shotgun (WGS) entry which is preliminary data.</text>
</comment>
<keyword evidence="2" id="KW-1185">Reference proteome</keyword>
<evidence type="ECO:0000313" key="2">
    <source>
        <dbReference type="Proteomes" id="UP001239111"/>
    </source>
</evidence>
<dbReference type="EMBL" id="CM056743">
    <property type="protein sequence ID" value="KAJ8670100.1"/>
    <property type="molecule type" value="Genomic_DNA"/>
</dbReference>
<sequence>MYALKLATLLVSLGLCLGEKTPKVTTKLGIIRGHYKISNNGNKYKAFEGVPYALPPVGDKRFEVPVSIEPWTGELEANKVKRTCFSYDREVFPLGKYLDGTEDCLYMNIYAPMTRNASLPVLVYIHGGAFQYGTYMENEAYYLIDHDVIYVAINYRLGILGFLSTEDDIVPGNMGLKDQSLALRWIKENIESFGGDPNRITITGLSAGGASVHYHYMSPLSKGLFQNGISFSGTAFNCWAQTENSREKAIKLGSLMGCPTEDVALMVQCLKEIPARNLTEAVTLFMPWQLMPFTPFGPVIEKPSETAFITRSPAEILASGEYYDVPWITGVVSEEGLYPIAEFAENDTVLRDLDANWEELAPILLDFNYTLPEEEHPMTAKRIREFYFGDRPINRENIGILIDLSSDRFFSADAVKVAKIHATTSQSPVWFYYYSHRAVNSLSEGTLHNAHDYGVCHGDDVYMVLGNDEIIPSKRQEDLAVQKILIQLWTSVAHDRYPKLEVEWSKVDSVQGKLSEANFNFLHIAGPDQLNQNHSIEFIHTSFWSSLGLDENIVKRAHIME</sequence>